<evidence type="ECO:0000259" key="2">
    <source>
        <dbReference type="Pfam" id="PF01058"/>
    </source>
</evidence>
<dbReference type="Pfam" id="PF01058">
    <property type="entry name" value="Oxidored_q6"/>
    <property type="match status" value="1"/>
</dbReference>
<protein>
    <submittedName>
        <fullName evidence="3">NADH-quinone oxidoreductase subunit B</fullName>
        <ecNumber evidence="3">1.6.99.5</ecNumber>
    </submittedName>
</protein>
<proteinExistence type="inferred from homology"/>
<evidence type="ECO:0000256" key="1">
    <source>
        <dbReference type="ARBA" id="ARBA00009173"/>
    </source>
</evidence>
<dbReference type="GO" id="GO:0048038">
    <property type="term" value="F:quinone binding"/>
    <property type="evidence" value="ECO:0007669"/>
    <property type="project" value="InterPro"/>
</dbReference>
<comment type="similarity">
    <text evidence="1">Belongs to the complex I 20 kDa subunit family.</text>
</comment>
<dbReference type="NCBIfam" id="TIGR01957">
    <property type="entry name" value="nuoB_fam"/>
    <property type="match status" value="1"/>
</dbReference>
<dbReference type="GO" id="GO:0008137">
    <property type="term" value="F:NADH dehydrogenase (ubiquinone) activity"/>
    <property type="evidence" value="ECO:0007669"/>
    <property type="project" value="InterPro"/>
</dbReference>
<evidence type="ECO:0000313" key="3">
    <source>
        <dbReference type="EMBL" id="CEG13712.1"/>
    </source>
</evidence>
<reference evidence="3" key="1">
    <citation type="submission" date="2014-09" db="EMBL/GenBank/DDBJ databases">
        <authorList>
            <person name="Probst J Alexander"/>
        </authorList>
    </citation>
    <scope>NUCLEOTIDE SEQUENCE</scope>
</reference>
<dbReference type="Gene3D" id="3.40.50.12280">
    <property type="match status" value="1"/>
</dbReference>
<dbReference type="PROSITE" id="PS01150">
    <property type="entry name" value="COMPLEX1_20K"/>
    <property type="match status" value="1"/>
</dbReference>
<dbReference type="GO" id="GO:0051539">
    <property type="term" value="F:4 iron, 4 sulfur cluster binding"/>
    <property type="evidence" value="ECO:0007669"/>
    <property type="project" value="InterPro"/>
</dbReference>
<organism evidence="3">
    <name type="scientific">groundwater metagenome</name>
    <dbReference type="NCBI Taxonomy" id="717931"/>
    <lineage>
        <taxon>unclassified sequences</taxon>
        <taxon>metagenomes</taxon>
        <taxon>ecological metagenomes</taxon>
    </lineage>
</organism>
<dbReference type="InterPro" id="IPR006137">
    <property type="entry name" value="NADH_UbQ_OxRdtase-like_20kDa"/>
</dbReference>
<dbReference type="EMBL" id="CCXY01000394">
    <property type="protein sequence ID" value="CEG13712.1"/>
    <property type="molecule type" value="Genomic_DNA"/>
</dbReference>
<dbReference type="SUPFAM" id="SSF56770">
    <property type="entry name" value="HydA/Nqo6-like"/>
    <property type="match status" value="1"/>
</dbReference>
<dbReference type="AlphaFoldDB" id="A0A098ECJ9"/>
<name>A0A098ECJ9_9ZZZZ</name>
<dbReference type="EC" id="1.6.99.5" evidence="3"/>
<dbReference type="PANTHER" id="PTHR11995">
    <property type="entry name" value="NADH DEHYDROGENASE"/>
    <property type="match status" value="1"/>
</dbReference>
<dbReference type="GO" id="GO:0045271">
    <property type="term" value="C:respiratory chain complex I"/>
    <property type="evidence" value="ECO:0007669"/>
    <property type="project" value="TreeGrafter"/>
</dbReference>
<feature type="domain" description="NADH:ubiquinone oxidoreductase-like 20kDa subunit" evidence="2">
    <location>
        <begin position="13"/>
        <end position="106"/>
    </location>
</feature>
<gene>
    <name evidence="3" type="primary">nuoB</name>
    <name evidence="3" type="ORF">MSIBF_A4530003</name>
</gene>
<dbReference type="NCBIfam" id="NF005012">
    <property type="entry name" value="PRK06411.1"/>
    <property type="match status" value="1"/>
</dbReference>
<sequence length="127" mass="13923">MMSTAASNNDIARFGMEVFRPSPRQADLMFVAGTVTHKMAPRVRRLYEQMPSPKYVIAMGACATSGGPFVNSYAVVKGVDKIIPVDVYVPGCPPKPEALLDGIIKLRKNIAQEKLLTEKIKGMLNKK</sequence>
<dbReference type="PANTHER" id="PTHR11995:SF14">
    <property type="entry name" value="NADH DEHYDROGENASE [UBIQUINONE] IRON-SULFUR PROTEIN 7, MITOCHONDRIAL"/>
    <property type="match status" value="1"/>
</dbReference>
<keyword evidence="3" id="KW-0560">Oxidoreductase</keyword>
<dbReference type="InterPro" id="IPR006138">
    <property type="entry name" value="NADH_UQ_OxRdtase_20Kd_su"/>
</dbReference>
<accession>A0A098ECJ9</accession>
<dbReference type="GO" id="GO:0016491">
    <property type="term" value="F:oxidoreductase activity"/>
    <property type="evidence" value="ECO:0007669"/>
    <property type="project" value="UniProtKB-KW"/>
</dbReference>
<dbReference type="GO" id="GO:0015990">
    <property type="term" value="P:electron transport coupled proton transport"/>
    <property type="evidence" value="ECO:0007669"/>
    <property type="project" value="TreeGrafter"/>
</dbReference>
<dbReference type="GO" id="GO:0009060">
    <property type="term" value="P:aerobic respiration"/>
    <property type="evidence" value="ECO:0007669"/>
    <property type="project" value="TreeGrafter"/>
</dbReference>